<name>A0A401FJJ9_9LACO</name>
<reference evidence="1 2" key="1">
    <citation type="submission" date="2017-11" db="EMBL/GenBank/DDBJ databases">
        <title>Draft Genome Sequence of Lactobacillus curieae NBRC 111893 isolated from Koso, a Japanese sugar-Vegetable Fermented Beverage.</title>
        <authorList>
            <person name="Chiou T.Y."/>
            <person name="Oshima K."/>
            <person name="Suda W."/>
            <person name="Hattori M."/>
            <person name="Takahashi T."/>
        </authorList>
    </citation>
    <scope>NUCLEOTIDE SEQUENCE [LARGE SCALE GENOMIC DNA]</scope>
    <source>
        <strain evidence="1 2">NBRC111893</strain>
    </source>
</reference>
<sequence>MYQMFSMIRNIFNFINNHVSSSLNIQISFFILFKNELF</sequence>
<evidence type="ECO:0000313" key="2">
    <source>
        <dbReference type="Proteomes" id="UP000286974"/>
    </source>
</evidence>
<dbReference type="EMBL" id="BEXA01000001">
    <property type="protein sequence ID" value="GAY72544.1"/>
    <property type="molecule type" value="Genomic_DNA"/>
</dbReference>
<keyword evidence="2" id="KW-1185">Reference proteome</keyword>
<evidence type="ECO:0000313" key="1">
    <source>
        <dbReference type="EMBL" id="GAY72544.1"/>
    </source>
</evidence>
<protein>
    <submittedName>
        <fullName evidence="1">Uncharacterized protein</fullName>
    </submittedName>
</protein>
<comment type="caution">
    <text evidence="1">The sequence shown here is derived from an EMBL/GenBank/DDBJ whole genome shotgun (WGS) entry which is preliminary data.</text>
</comment>
<proteinExistence type="predicted"/>
<gene>
    <name evidence="1" type="ORF">NBRC111893_690</name>
</gene>
<accession>A0A401FJJ9</accession>
<organism evidence="1 2">
    <name type="scientific">Lentilactobacillus kosonis</name>
    <dbReference type="NCBI Taxonomy" id="2810561"/>
    <lineage>
        <taxon>Bacteria</taxon>
        <taxon>Bacillati</taxon>
        <taxon>Bacillota</taxon>
        <taxon>Bacilli</taxon>
        <taxon>Lactobacillales</taxon>
        <taxon>Lactobacillaceae</taxon>
        <taxon>Lentilactobacillus</taxon>
    </lineage>
</organism>
<dbReference type="Proteomes" id="UP000286974">
    <property type="component" value="Unassembled WGS sequence"/>
</dbReference>
<dbReference type="AlphaFoldDB" id="A0A401FJJ9"/>